<keyword evidence="2" id="KW-1185">Reference proteome</keyword>
<reference evidence="1" key="2">
    <citation type="submission" date="2025-08" db="UniProtKB">
        <authorList>
            <consortium name="Ensembl"/>
        </authorList>
    </citation>
    <scope>IDENTIFICATION</scope>
</reference>
<organism evidence="1 2">
    <name type="scientific">Macaca fascicularis</name>
    <name type="common">Crab-eating macaque</name>
    <name type="synonym">Cynomolgus monkey</name>
    <dbReference type="NCBI Taxonomy" id="9541"/>
    <lineage>
        <taxon>Eukaryota</taxon>
        <taxon>Metazoa</taxon>
        <taxon>Chordata</taxon>
        <taxon>Craniata</taxon>
        <taxon>Vertebrata</taxon>
        <taxon>Euteleostomi</taxon>
        <taxon>Mammalia</taxon>
        <taxon>Eutheria</taxon>
        <taxon>Euarchontoglires</taxon>
        <taxon>Primates</taxon>
        <taxon>Haplorrhini</taxon>
        <taxon>Catarrhini</taxon>
        <taxon>Cercopithecidae</taxon>
        <taxon>Cercopithecinae</taxon>
        <taxon>Macaca</taxon>
    </lineage>
</organism>
<dbReference type="Proteomes" id="UP000233100">
    <property type="component" value="Chromosome 10"/>
</dbReference>
<reference evidence="1" key="3">
    <citation type="submission" date="2025-09" db="UniProtKB">
        <authorList>
            <consortium name="Ensembl"/>
        </authorList>
    </citation>
    <scope>IDENTIFICATION</scope>
</reference>
<dbReference type="AlphaFoldDB" id="A0A7N9CIA3"/>
<evidence type="ECO:0000313" key="1">
    <source>
        <dbReference type="Ensembl" id="ENSMFAP00000051452.1"/>
    </source>
</evidence>
<reference evidence="1 2" key="1">
    <citation type="submission" date="2013-03" db="EMBL/GenBank/DDBJ databases">
        <authorList>
            <person name="Warren W."/>
            <person name="Wilson R.K."/>
        </authorList>
    </citation>
    <scope>NUCLEOTIDE SEQUENCE</scope>
</reference>
<name>A0A7N9CIA3_MACFA</name>
<evidence type="ECO:0000313" key="2">
    <source>
        <dbReference type="Proteomes" id="UP000233100"/>
    </source>
</evidence>
<sequence>MCSGFHRRVARMSWTLESVPIPLLSSWCTGTHVPPHLPCYLGVLQLQAQCYGVSPVETHFRQARWLTPVIPAFWEAEVSGSPDVRSLRPVWPTCRNLVSTTNTKISWACWPMPVIPATWQTQAGELLELGRWTLQ</sequence>
<protein>
    <submittedName>
        <fullName evidence="1">Uncharacterized protein</fullName>
    </submittedName>
</protein>
<proteinExistence type="predicted"/>
<accession>A0A7N9CIA3</accession>
<dbReference type="Ensembl" id="ENSMFAT00000083077.1">
    <property type="protein sequence ID" value="ENSMFAP00000051452.1"/>
    <property type="gene ID" value="ENSMFAG00000052757.1"/>
</dbReference>
<dbReference type="GeneTree" id="ENSGT00940000163244"/>